<feature type="signal peptide" evidence="3">
    <location>
        <begin position="1"/>
        <end position="26"/>
    </location>
</feature>
<gene>
    <name evidence="5" type="ORF">HYALB_00001400</name>
</gene>
<accession>A0A9N9Q2P2</accession>
<proteinExistence type="predicted"/>
<evidence type="ECO:0000313" key="6">
    <source>
        <dbReference type="Proteomes" id="UP000701801"/>
    </source>
</evidence>
<dbReference type="PROSITE" id="PS51212">
    <property type="entry name" value="WSC"/>
    <property type="match status" value="1"/>
</dbReference>
<dbReference type="SMART" id="SM00321">
    <property type="entry name" value="WSC"/>
    <property type="match status" value="1"/>
</dbReference>
<feature type="chain" id="PRO_5040273244" description="WSC domain-containing protein" evidence="3">
    <location>
        <begin position="27"/>
        <end position="432"/>
    </location>
</feature>
<protein>
    <recommendedName>
        <fullName evidence="4">WSC domain-containing protein</fullName>
    </recommendedName>
</protein>
<evidence type="ECO:0000256" key="2">
    <source>
        <dbReference type="SAM" id="Phobius"/>
    </source>
</evidence>
<feature type="compositionally biased region" description="Pro residues" evidence="1">
    <location>
        <begin position="213"/>
        <end position="222"/>
    </location>
</feature>
<feature type="compositionally biased region" description="Low complexity" evidence="1">
    <location>
        <begin position="229"/>
        <end position="245"/>
    </location>
</feature>
<dbReference type="Pfam" id="PF01822">
    <property type="entry name" value="WSC"/>
    <property type="match status" value="1"/>
</dbReference>
<evidence type="ECO:0000256" key="3">
    <source>
        <dbReference type="SAM" id="SignalP"/>
    </source>
</evidence>
<comment type="caution">
    <text evidence="5">The sequence shown here is derived from an EMBL/GenBank/DDBJ whole genome shotgun (WGS) entry which is preliminary data.</text>
</comment>
<keyword evidence="3" id="KW-0732">Signal</keyword>
<dbReference type="OrthoDB" id="2537459at2759"/>
<evidence type="ECO:0000313" key="5">
    <source>
        <dbReference type="EMBL" id="CAG8971236.1"/>
    </source>
</evidence>
<feature type="region of interest" description="Disordered" evidence="1">
    <location>
        <begin position="369"/>
        <end position="432"/>
    </location>
</feature>
<evidence type="ECO:0000259" key="4">
    <source>
        <dbReference type="PROSITE" id="PS51212"/>
    </source>
</evidence>
<keyword evidence="2" id="KW-0812">Transmembrane</keyword>
<dbReference type="InterPro" id="IPR002889">
    <property type="entry name" value="WSC_carb-bd"/>
</dbReference>
<evidence type="ECO:0000256" key="1">
    <source>
        <dbReference type="SAM" id="MobiDB-lite"/>
    </source>
</evidence>
<feature type="domain" description="WSC" evidence="4">
    <location>
        <begin position="25"/>
        <end position="108"/>
    </location>
</feature>
<dbReference type="AlphaFoldDB" id="A0A9N9Q2P2"/>
<feature type="compositionally biased region" description="Basic and acidic residues" evidence="1">
    <location>
        <begin position="400"/>
        <end position="417"/>
    </location>
</feature>
<feature type="transmembrane region" description="Helical" evidence="2">
    <location>
        <begin position="292"/>
        <end position="313"/>
    </location>
</feature>
<feature type="region of interest" description="Disordered" evidence="1">
    <location>
        <begin position="259"/>
        <end position="285"/>
    </location>
</feature>
<reference evidence="5" key="1">
    <citation type="submission" date="2021-07" db="EMBL/GenBank/DDBJ databases">
        <authorList>
            <person name="Durling M."/>
        </authorList>
    </citation>
    <scope>NUCLEOTIDE SEQUENCE</scope>
</reference>
<sequence>MFSSSWSSRWAFLAALWAIFVTNAFASVLYCSDLNTASTGKNSNIYQSNGLCSDFCRPTSAFAVVQGDGCWCSDYVPGTTTDGCDTPCPGYPAELCGGNSVFGYIALSNTPSGTKGAPSSAPATTAAPHHVPTRLPKCILSPLALLCRLIARDGNRFDSQQQVTVTATAVSVAVSTAVSIATPDPVTIFSVLTTDPPHSETSTAATTTAPNTPTSPPPPPPPPKEEETTSTTSTSSPTWTPTPIISLETVTGQVRTVTVTPTAPPNSLQNAGNRVPRPSMNGSQGGLSTGGAVGLTIGLIVLFGTVAAMIWYYMRKKKQERTEEDGYNNMSRTASFTGVLGGPTPSRTMSENSRYILGTNGREVIEAWEHDPPGSRKSGPLRPVDQRLDPFAPPYQLGDNRSRDSVNTIRDDHDYSRRVQPIRPILRVNNPD</sequence>
<dbReference type="Proteomes" id="UP000701801">
    <property type="component" value="Unassembled WGS sequence"/>
</dbReference>
<organism evidence="5 6">
    <name type="scientific">Hymenoscyphus albidus</name>
    <dbReference type="NCBI Taxonomy" id="595503"/>
    <lineage>
        <taxon>Eukaryota</taxon>
        <taxon>Fungi</taxon>
        <taxon>Dikarya</taxon>
        <taxon>Ascomycota</taxon>
        <taxon>Pezizomycotina</taxon>
        <taxon>Leotiomycetes</taxon>
        <taxon>Helotiales</taxon>
        <taxon>Helotiaceae</taxon>
        <taxon>Hymenoscyphus</taxon>
    </lineage>
</organism>
<keyword evidence="2" id="KW-0472">Membrane</keyword>
<feature type="region of interest" description="Disordered" evidence="1">
    <location>
        <begin position="191"/>
        <end position="245"/>
    </location>
</feature>
<keyword evidence="2" id="KW-1133">Transmembrane helix</keyword>
<keyword evidence="6" id="KW-1185">Reference proteome</keyword>
<dbReference type="EMBL" id="CAJVRM010000015">
    <property type="protein sequence ID" value="CAG8971236.1"/>
    <property type="molecule type" value="Genomic_DNA"/>
</dbReference>
<feature type="compositionally biased region" description="Low complexity" evidence="1">
    <location>
        <begin position="199"/>
        <end position="212"/>
    </location>
</feature>
<name>A0A9N9Q2P2_9HELO</name>